<dbReference type="InterPro" id="IPR018077">
    <property type="entry name" value="Glyco_hydro_fam25_subgr"/>
</dbReference>
<sequence length="252" mass="26707" precursor="true">MKASLKSIVMKSSLGLAAALALSVGSQSAQANNLLGIDVSHYQGSPNWTSVAGCGPKYAFAKATEGNYYQDASYNSDMSNGKAAGLQMGAYDFCRPDQLSPATEANYFWAFAGSKITTDGKSLYPMADFEVFGGHVGATTYTAWFNAWSSDVKAKKTTFMHPVIYCSAGTGACDLNTGIYLSAWIANYNGGNLYTGHPWTCCTGCNAWAPGTGNNWTYWQVSSTGAICGISGNCDLDAYPLSLSELIAYQGL</sequence>
<accession>B9XDV6</accession>
<keyword evidence="4" id="KW-0732">Signal</keyword>
<keyword evidence="6" id="KW-1185">Reference proteome</keyword>
<keyword evidence="3" id="KW-0326">Glycosidase</keyword>
<dbReference type="AlphaFoldDB" id="B9XDV6"/>
<dbReference type="InterPro" id="IPR017853">
    <property type="entry name" value="GH"/>
</dbReference>
<dbReference type="Proteomes" id="UP000003688">
    <property type="component" value="Unassembled WGS sequence"/>
</dbReference>
<gene>
    <name evidence="5" type="ORF">Cflav_PD4510</name>
</gene>
<dbReference type="InterPro" id="IPR002053">
    <property type="entry name" value="Glyco_hydro_25"/>
</dbReference>
<comment type="similarity">
    <text evidence="1">Belongs to the glycosyl hydrolase 25 family.</text>
</comment>
<protein>
    <submittedName>
        <fullName evidence="5">Glycoside hydrolase family 25</fullName>
    </submittedName>
</protein>
<dbReference type="PROSITE" id="PS51904">
    <property type="entry name" value="GLYCOSYL_HYDROL_F25_2"/>
    <property type="match status" value="1"/>
</dbReference>
<dbReference type="CDD" id="cd00599">
    <property type="entry name" value="GH25_muramidase"/>
    <property type="match status" value="1"/>
</dbReference>
<reference evidence="5 6" key="1">
    <citation type="journal article" date="2011" name="J. Bacteriol.">
        <title>Genome sequence of 'Pedosphaera parvula' Ellin514, an aerobic Verrucomicrobial isolate from pasture soil.</title>
        <authorList>
            <person name="Kant R."/>
            <person name="van Passel M.W."/>
            <person name="Sangwan P."/>
            <person name="Palva A."/>
            <person name="Lucas S."/>
            <person name="Copeland A."/>
            <person name="Lapidus A."/>
            <person name="Glavina Del Rio T."/>
            <person name="Dalin E."/>
            <person name="Tice H."/>
            <person name="Bruce D."/>
            <person name="Goodwin L."/>
            <person name="Pitluck S."/>
            <person name="Chertkov O."/>
            <person name="Larimer F.W."/>
            <person name="Land M.L."/>
            <person name="Hauser L."/>
            <person name="Brettin T.S."/>
            <person name="Detter J.C."/>
            <person name="Han S."/>
            <person name="de Vos W.M."/>
            <person name="Janssen P.H."/>
            <person name="Smidt H."/>
        </authorList>
    </citation>
    <scope>NUCLEOTIDE SEQUENCE [LARGE SCALE GENOMIC DNA]</scope>
    <source>
        <strain evidence="5 6">Ellin514</strain>
    </source>
</reference>
<dbReference type="SUPFAM" id="SSF51445">
    <property type="entry name" value="(Trans)glycosidases"/>
    <property type="match status" value="1"/>
</dbReference>
<feature type="chain" id="PRO_5002894793" evidence="4">
    <location>
        <begin position="32"/>
        <end position="252"/>
    </location>
</feature>
<dbReference type="STRING" id="320771.Cflav_PD4510"/>
<dbReference type="GO" id="GO:0016998">
    <property type="term" value="P:cell wall macromolecule catabolic process"/>
    <property type="evidence" value="ECO:0007669"/>
    <property type="project" value="InterPro"/>
</dbReference>
<dbReference type="GO" id="GO:0003796">
    <property type="term" value="F:lysozyme activity"/>
    <property type="evidence" value="ECO:0007669"/>
    <property type="project" value="InterPro"/>
</dbReference>
<feature type="signal peptide" evidence="4">
    <location>
        <begin position="1"/>
        <end position="31"/>
    </location>
</feature>
<evidence type="ECO:0000256" key="1">
    <source>
        <dbReference type="ARBA" id="ARBA00010646"/>
    </source>
</evidence>
<evidence type="ECO:0000256" key="2">
    <source>
        <dbReference type="ARBA" id="ARBA00022801"/>
    </source>
</evidence>
<evidence type="ECO:0000256" key="4">
    <source>
        <dbReference type="SAM" id="SignalP"/>
    </source>
</evidence>
<name>B9XDV6_PEDPL</name>
<evidence type="ECO:0000313" key="5">
    <source>
        <dbReference type="EMBL" id="EEF61847.1"/>
    </source>
</evidence>
<keyword evidence="2 5" id="KW-0378">Hydrolase</keyword>
<comment type="caution">
    <text evidence="5">The sequence shown here is derived from an EMBL/GenBank/DDBJ whole genome shotgun (WGS) entry which is preliminary data.</text>
</comment>
<evidence type="ECO:0000313" key="6">
    <source>
        <dbReference type="Proteomes" id="UP000003688"/>
    </source>
</evidence>
<dbReference type="RefSeq" id="WP_007414004.1">
    <property type="nucleotide sequence ID" value="NZ_ABOX02000007.1"/>
</dbReference>
<dbReference type="Pfam" id="PF01183">
    <property type="entry name" value="Glyco_hydro_25"/>
    <property type="match status" value="1"/>
</dbReference>
<proteinExistence type="inferred from homology"/>
<dbReference type="SMART" id="SM00641">
    <property type="entry name" value="Glyco_25"/>
    <property type="match status" value="1"/>
</dbReference>
<dbReference type="OrthoDB" id="9802228at2"/>
<evidence type="ECO:0000256" key="3">
    <source>
        <dbReference type="ARBA" id="ARBA00023295"/>
    </source>
</evidence>
<dbReference type="GO" id="GO:0009253">
    <property type="term" value="P:peptidoglycan catabolic process"/>
    <property type="evidence" value="ECO:0007669"/>
    <property type="project" value="InterPro"/>
</dbReference>
<dbReference type="PANTHER" id="PTHR34135:SF2">
    <property type="entry name" value="LYSOZYME"/>
    <property type="match status" value="1"/>
</dbReference>
<dbReference type="GO" id="GO:0016052">
    <property type="term" value="P:carbohydrate catabolic process"/>
    <property type="evidence" value="ECO:0007669"/>
    <property type="project" value="TreeGrafter"/>
</dbReference>
<organism evidence="5 6">
    <name type="scientific">Pedosphaera parvula (strain Ellin514)</name>
    <dbReference type="NCBI Taxonomy" id="320771"/>
    <lineage>
        <taxon>Bacteria</taxon>
        <taxon>Pseudomonadati</taxon>
        <taxon>Verrucomicrobiota</taxon>
        <taxon>Pedosphaerae</taxon>
        <taxon>Pedosphaerales</taxon>
        <taxon>Pedosphaeraceae</taxon>
        <taxon>Pedosphaera</taxon>
    </lineage>
</organism>
<dbReference type="EMBL" id="ABOX02000007">
    <property type="protein sequence ID" value="EEF61847.1"/>
    <property type="molecule type" value="Genomic_DNA"/>
</dbReference>
<dbReference type="Gene3D" id="3.20.20.80">
    <property type="entry name" value="Glycosidases"/>
    <property type="match status" value="1"/>
</dbReference>
<dbReference type="PANTHER" id="PTHR34135">
    <property type="entry name" value="LYSOZYME"/>
    <property type="match status" value="1"/>
</dbReference>